<comment type="caution">
    <text evidence="1">The sequence shown here is derived from an EMBL/GenBank/DDBJ whole genome shotgun (WGS) entry which is preliminary data.</text>
</comment>
<keyword evidence="2" id="KW-1185">Reference proteome</keyword>
<protein>
    <submittedName>
        <fullName evidence="1">Uncharacterized protein</fullName>
    </submittedName>
</protein>
<evidence type="ECO:0000313" key="1">
    <source>
        <dbReference type="EMBL" id="MBA8816752.1"/>
    </source>
</evidence>
<dbReference type="RefSeq" id="WP_167046473.1">
    <property type="nucleotide sequence ID" value="NZ_JAAOZB010000001.1"/>
</dbReference>
<organism evidence="1 2">
    <name type="scientific">Microbacterium halimionae</name>
    <dbReference type="NCBI Taxonomy" id="1526413"/>
    <lineage>
        <taxon>Bacteria</taxon>
        <taxon>Bacillati</taxon>
        <taxon>Actinomycetota</taxon>
        <taxon>Actinomycetes</taxon>
        <taxon>Micrococcales</taxon>
        <taxon>Microbacteriaceae</taxon>
        <taxon>Microbacterium</taxon>
    </lineage>
</organism>
<dbReference type="AlphaFoldDB" id="A0A7W3JPP3"/>
<reference evidence="1 2" key="1">
    <citation type="submission" date="2020-07" db="EMBL/GenBank/DDBJ databases">
        <title>Sequencing the genomes of 1000 actinobacteria strains.</title>
        <authorList>
            <person name="Klenk H.-P."/>
        </authorList>
    </citation>
    <scope>NUCLEOTIDE SEQUENCE [LARGE SCALE GENOMIC DNA]</scope>
    <source>
        <strain evidence="1 2">DSM 27576</strain>
    </source>
</reference>
<sequence length="161" mass="18033">MIRADNGESESGRAAMGATQITFATFRGLDERKLDSWCLAANTVRAAHEVASVLDAYERATIDATYWRLHALNSRELGRSVRLYSGREQAFAHVAEIRDRRDELVAHAYPYSAARRTIGWYLTLDAEPVVMSARSYESAKVAMRVASATPDLMVNLTERCF</sequence>
<gene>
    <name evidence="1" type="ORF">FHX48_001845</name>
</gene>
<evidence type="ECO:0000313" key="2">
    <source>
        <dbReference type="Proteomes" id="UP000526083"/>
    </source>
</evidence>
<proteinExistence type="predicted"/>
<accession>A0A7W3JPP3</accession>
<name>A0A7W3JPP3_9MICO</name>
<dbReference type="Proteomes" id="UP000526083">
    <property type="component" value="Unassembled WGS sequence"/>
</dbReference>
<dbReference type="EMBL" id="JACGWY010000003">
    <property type="protein sequence ID" value="MBA8816752.1"/>
    <property type="molecule type" value="Genomic_DNA"/>
</dbReference>